<dbReference type="InterPro" id="IPR015943">
    <property type="entry name" value="WD40/YVTN_repeat-like_dom_sf"/>
</dbReference>
<evidence type="ECO:0000256" key="17">
    <source>
        <dbReference type="ARBA" id="ARBA00023180"/>
    </source>
</evidence>
<dbReference type="GO" id="GO:0000139">
    <property type="term" value="C:Golgi membrane"/>
    <property type="evidence" value="ECO:0007669"/>
    <property type="project" value="UniProtKB-SubCell"/>
</dbReference>
<evidence type="ECO:0000256" key="9">
    <source>
        <dbReference type="ARBA" id="ARBA00022737"/>
    </source>
</evidence>
<accession>A0A1W4WPE7</accession>
<dbReference type="FunCoup" id="A0A1W4WPE7">
    <property type="interactions" value="572"/>
</dbReference>
<dbReference type="KEGG" id="apln:108734801"/>
<dbReference type="InterPro" id="IPR000731">
    <property type="entry name" value="SSD"/>
</dbReference>
<keyword evidence="6" id="KW-0153">Cholesterol metabolism</keyword>
<organism evidence="25 26">
    <name type="scientific">Agrilus planipennis</name>
    <name type="common">Emerald ash borer</name>
    <name type="synonym">Agrilus marcopoli</name>
    <dbReference type="NCBI Taxonomy" id="224129"/>
    <lineage>
        <taxon>Eukaryota</taxon>
        <taxon>Metazoa</taxon>
        <taxon>Ecdysozoa</taxon>
        <taxon>Arthropoda</taxon>
        <taxon>Hexapoda</taxon>
        <taxon>Insecta</taxon>
        <taxon>Pterygota</taxon>
        <taxon>Neoptera</taxon>
        <taxon>Endopterygota</taxon>
        <taxon>Coleoptera</taxon>
        <taxon>Polyphaga</taxon>
        <taxon>Elateriformia</taxon>
        <taxon>Buprestoidea</taxon>
        <taxon>Buprestidae</taxon>
        <taxon>Agrilinae</taxon>
        <taxon>Agrilus</taxon>
    </lineage>
</organism>
<keyword evidence="19" id="KW-0968">Cytoplasmic vesicle</keyword>
<evidence type="ECO:0000256" key="10">
    <source>
        <dbReference type="ARBA" id="ARBA00022824"/>
    </source>
</evidence>
<dbReference type="InterPro" id="IPR057041">
    <property type="entry name" value="SCAP_N"/>
</dbReference>
<comment type="function">
    <text evidence="20">Escort protein required for cholesterol as well as lipid homeostasis. Regulates export of the SCAP-SREBP complex from the endoplasmic reticulum to the Golgi upon low cholesterol, thereby regulating the processing of sterol regulatory element-binding proteins (SREBPs) SREBF1/SREBP1 and SREBF2/SREBP2. At high sterol concentrations, formation of a ternary complex with INSIG (INSIG1 or INSIG2) leads to mask the ER export signal in SCAP, promoting retention of the complex in the endoplasmic reticulum. Low sterol concentrations trigger release of INSIG, a conformational change in the SSD domain of SCAP, unmasking of the ER export signal, promoting recruitment into COPII-coated vesicles and transport of the SCAP-SREBP to the Golgi: in the Golgi, SREBPs are then processed, releasing the transcription factor fragment of SREBPs from the membrane, its import into the nucleus and up-regulation of LDLR, INSIG1 and the mevalonate pathway. Binds cholesterol via its SSD domain.</text>
</comment>
<dbReference type="Pfam" id="PF24006">
    <property type="entry name" value="SCAP_N"/>
    <property type="match status" value="1"/>
</dbReference>
<dbReference type="InterPro" id="IPR057042">
    <property type="entry name" value="Beta-prop_SCAP"/>
</dbReference>
<feature type="repeat" description="WD" evidence="21">
    <location>
        <begin position="1154"/>
        <end position="1196"/>
    </location>
</feature>
<keyword evidence="14" id="KW-0446">Lipid-binding</keyword>
<feature type="domain" description="SSD" evidence="24">
    <location>
        <begin position="304"/>
        <end position="462"/>
    </location>
</feature>
<feature type="region of interest" description="Disordered" evidence="22">
    <location>
        <begin position="838"/>
        <end position="867"/>
    </location>
</feature>
<evidence type="ECO:0000313" key="25">
    <source>
        <dbReference type="Proteomes" id="UP000192223"/>
    </source>
</evidence>
<keyword evidence="8 23" id="KW-0812">Transmembrane</keyword>
<feature type="transmembrane region" description="Helical" evidence="23">
    <location>
        <begin position="440"/>
        <end position="460"/>
    </location>
</feature>
<gene>
    <name evidence="26" type="primary">LOC108734801</name>
</gene>
<dbReference type="InterPro" id="IPR036322">
    <property type="entry name" value="WD40_repeat_dom_sf"/>
</dbReference>
<evidence type="ECO:0000256" key="3">
    <source>
        <dbReference type="ARBA" id="ARBA00004653"/>
    </source>
</evidence>
<dbReference type="SUPFAM" id="SSF50978">
    <property type="entry name" value="WD40 repeat-like"/>
    <property type="match status" value="1"/>
</dbReference>
<feature type="transmembrane region" description="Helical" evidence="23">
    <location>
        <begin position="371"/>
        <end position="395"/>
    </location>
</feature>
<comment type="subcellular location">
    <subcellularLocation>
        <location evidence="2">Cytoplasmic vesicle</location>
        <location evidence="2">COPII-coated vesicle membrane</location>
        <topology evidence="2">Multi-pass membrane protein</topology>
    </subcellularLocation>
    <subcellularLocation>
        <location evidence="1">Endoplasmic reticulum membrane</location>
        <topology evidence="1">Multi-pass membrane protein</topology>
    </subcellularLocation>
    <subcellularLocation>
        <location evidence="3">Golgi apparatus membrane</location>
        <topology evidence="3">Multi-pass membrane protein</topology>
    </subcellularLocation>
</comment>
<dbReference type="InterPro" id="IPR053958">
    <property type="entry name" value="HMGCR/SNAP/NPC1-like_SSD"/>
</dbReference>
<dbReference type="InterPro" id="IPR019775">
    <property type="entry name" value="WD40_repeat_CS"/>
</dbReference>
<comment type="similarity">
    <text evidence="4">Belongs to the WD repeat SCAP family.</text>
</comment>
<evidence type="ECO:0000256" key="4">
    <source>
        <dbReference type="ARBA" id="ARBA00007410"/>
    </source>
</evidence>
<keyword evidence="18" id="KW-0753">Steroid metabolism</keyword>
<dbReference type="GO" id="GO:0045540">
    <property type="term" value="P:regulation of cholesterol biosynthetic process"/>
    <property type="evidence" value="ECO:0007669"/>
    <property type="project" value="TreeGrafter"/>
</dbReference>
<evidence type="ECO:0000256" key="18">
    <source>
        <dbReference type="ARBA" id="ARBA00023221"/>
    </source>
</evidence>
<feature type="transmembrane region" description="Helical" evidence="23">
    <location>
        <begin position="333"/>
        <end position="359"/>
    </location>
</feature>
<feature type="compositionally biased region" description="Low complexity" evidence="22">
    <location>
        <begin position="14"/>
        <end position="26"/>
    </location>
</feature>
<dbReference type="GO" id="GO:0032936">
    <property type="term" value="C:SREBP-SCAP complex"/>
    <property type="evidence" value="ECO:0007669"/>
    <property type="project" value="TreeGrafter"/>
</dbReference>
<dbReference type="GO" id="GO:0012507">
    <property type="term" value="C:ER to Golgi transport vesicle membrane"/>
    <property type="evidence" value="ECO:0007669"/>
    <property type="project" value="UniProtKB-SubCell"/>
</dbReference>
<evidence type="ECO:0000256" key="21">
    <source>
        <dbReference type="PROSITE-ProRule" id="PRU00221"/>
    </source>
</evidence>
<keyword evidence="25" id="KW-1185">Reference proteome</keyword>
<reference evidence="26" key="1">
    <citation type="submission" date="2025-08" db="UniProtKB">
        <authorList>
            <consortium name="RefSeq"/>
        </authorList>
    </citation>
    <scope>IDENTIFICATION</scope>
    <source>
        <tissue evidence="26">Entire body</tissue>
    </source>
</reference>
<evidence type="ECO:0000256" key="22">
    <source>
        <dbReference type="SAM" id="MobiDB-lite"/>
    </source>
</evidence>
<keyword evidence="15 23" id="KW-0472">Membrane</keyword>
<dbReference type="PANTHER" id="PTHR46378">
    <property type="entry name" value="STEROL REGULATORY ELEMENT-BINDING PROTEIN CLEAVAGE-ACTIVATING PROTEIN"/>
    <property type="match status" value="1"/>
</dbReference>
<evidence type="ECO:0000256" key="14">
    <source>
        <dbReference type="ARBA" id="ARBA00023121"/>
    </source>
</evidence>
<evidence type="ECO:0000256" key="23">
    <source>
        <dbReference type="SAM" id="Phobius"/>
    </source>
</evidence>
<evidence type="ECO:0000256" key="2">
    <source>
        <dbReference type="ARBA" id="ARBA00004557"/>
    </source>
</evidence>
<dbReference type="InterPro" id="IPR030225">
    <property type="entry name" value="SCAP"/>
</dbReference>
<evidence type="ECO:0000256" key="16">
    <source>
        <dbReference type="ARBA" id="ARBA00023166"/>
    </source>
</evidence>
<name>A0A1W4WPE7_AGRPL</name>
<evidence type="ECO:0000256" key="6">
    <source>
        <dbReference type="ARBA" id="ARBA00022548"/>
    </source>
</evidence>
<evidence type="ECO:0000256" key="11">
    <source>
        <dbReference type="ARBA" id="ARBA00022989"/>
    </source>
</evidence>
<evidence type="ECO:0000256" key="19">
    <source>
        <dbReference type="ARBA" id="ARBA00023329"/>
    </source>
</evidence>
<dbReference type="PROSITE" id="PS00678">
    <property type="entry name" value="WD_REPEATS_1"/>
    <property type="match status" value="1"/>
</dbReference>
<evidence type="ECO:0000256" key="5">
    <source>
        <dbReference type="ARBA" id="ARBA00019541"/>
    </source>
</evidence>
<dbReference type="STRING" id="224129.A0A1W4WPE7"/>
<dbReference type="OrthoDB" id="361494at2759"/>
<dbReference type="Pfam" id="PF24017">
    <property type="entry name" value="Beta-prop_SCAP"/>
    <property type="match status" value="1"/>
</dbReference>
<keyword evidence="10" id="KW-0256">Endoplasmic reticulum</keyword>
<dbReference type="Gene3D" id="1.20.1640.10">
    <property type="entry name" value="Multidrug efflux transporter AcrB transmembrane domain"/>
    <property type="match status" value="1"/>
</dbReference>
<dbReference type="InParanoid" id="A0A1W4WPE7"/>
<evidence type="ECO:0000259" key="24">
    <source>
        <dbReference type="PROSITE" id="PS50156"/>
    </source>
</evidence>
<feature type="transmembrane region" description="Helical" evidence="23">
    <location>
        <begin position="729"/>
        <end position="751"/>
    </location>
</feature>
<dbReference type="GO" id="GO:0008203">
    <property type="term" value="P:cholesterol metabolic process"/>
    <property type="evidence" value="ECO:0007669"/>
    <property type="project" value="UniProtKB-KW"/>
</dbReference>
<dbReference type="Gene3D" id="2.130.10.10">
    <property type="entry name" value="YVTN repeat-like/Quinoprotein amine dehydrogenase"/>
    <property type="match status" value="1"/>
</dbReference>
<dbReference type="PROSITE" id="PS50082">
    <property type="entry name" value="WD_REPEATS_2"/>
    <property type="match status" value="1"/>
</dbReference>
<feature type="transmembrane region" description="Helical" evidence="23">
    <location>
        <begin position="416"/>
        <end position="434"/>
    </location>
</feature>
<keyword evidence="7 21" id="KW-0853">WD repeat</keyword>
<evidence type="ECO:0000256" key="1">
    <source>
        <dbReference type="ARBA" id="ARBA00004477"/>
    </source>
</evidence>
<evidence type="ECO:0000256" key="13">
    <source>
        <dbReference type="ARBA" id="ARBA00023098"/>
    </source>
</evidence>
<dbReference type="GO" id="GO:0005789">
    <property type="term" value="C:endoplasmic reticulum membrane"/>
    <property type="evidence" value="ECO:0007669"/>
    <property type="project" value="UniProtKB-SubCell"/>
</dbReference>
<keyword evidence="16" id="KW-1207">Sterol metabolism</keyword>
<evidence type="ECO:0000256" key="8">
    <source>
        <dbReference type="ARBA" id="ARBA00022692"/>
    </source>
</evidence>
<feature type="transmembrane region" description="Helical" evidence="23">
    <location>
        <begin position="305"/>
        <end position="321"/>
    </location>
</feature>
<sequence>MNALAQDTRPSRGATNSAKAAAAAKTSHTRGKHPTGLQDKVAQLYYSHGLFCSTYPATVISIAISVVLLCCYPLLNLPLPGNSSIQIWNTINESTKVVSHGGDPPWCYVQQIVVRSSVVPWDQTLHLGDAFRAPLYEAFKLLEVVRNYEDPKSLKTFDHVCLHVESLKKTKDERNYVFPEYGCLILSPANLWHQDVQQFMQDSSILSTIFNHQDLQKGKISHAELLFGMHMSDTGIKRYPLRNRQRVLQYAITLFLRDYNEAFVSGLKNKLQKLYPLNQNVENSTTTNNEIVSIYYPDELNYSEFIPLGTSFCLLFVYYYFSVRKIELIKSKCGMAFTAVMTVLGSLTMTLGLCFFFGLTLSLRVKEIFPYLVILVGLENVLVLTKSVTSAPLHLDIKIRVAQGLSKEGWSITKTLLIEITILTIGLFTFVPAIQELCIFAIVGLLTDFFLQMLFFSTILSVDIKRKENLVEKNNISFRNALYQGHFYPEKTLNTGMNRSKSHPKLSSAHTDVVASQSHQLDRRIPKRVKLVNIWARTRFFQRAFMFLMVVWIGRILYDSGIVENYFLDSRVAENRTNDRSSEERSLKFRPQLNRTLNVNFLTDTVSESDIMKQKNHTEELRKLRHPEFSTSRRLSAQHWPTILKKYNISVSGRSVVILPSIKLSHAISPEQAALLRNSEEVYGQKFQWQALAAALDPIDFTDSESDSSSDHLLSLSERPFYPNSPMEIFLTTILCFISIIVMAYTFVVLYRCICSRNYAEWRASWFNNGDKTEENDVPVLLEAVPIVLKGHPQEIECIVTDGFSAASSCLGGQIKVWDTNTGDLLAKIDRNSLHNNGPCSRSPELSMDNGDDCNLSDYESGSPASHDDLLPTFPSLQHKININFSGLRLRADRTNTLYDFGNDYRELYAEFQRLQRLKRRNNDTARWVHVQRQYSRSGDFEIDNNGGMTSYDCLEKDEALKKSPRNYKCEFFNDSRATNGGINSNDCVNKPSPIWCMDYVDNLIAIGCADGTLEFWEGTTGKFKCLYNDNSGVAITSIKIIGSRAVVVRLLGTVDFLQLQTFNHGRPVDWNFTSAYRRTHTRTASAGSLSEIKNATLQDESLEEMVCLKVMSLKAHQQPITCLDSEGGRVVTGSQDHTLKVFRLDNGSALYTLHGHYGPITSLFIDRVCPATSGSGSQDGTLCVWDLLTGACMYSNKAHDGAITSLTYSASYVISLGMDERLCIWERFQGHLLNTINVSNSFPTKVMMLTPHLVLTTRQGGLVVWDVRTGECVRTIVLGRSALVFVNQMIMLRDSVLCDFGNELRIVRFPLITHKCD</sequence>
<dbReference type="GO" id="GO:0032934">
    <property type="term" value="F:sterol binding"/>
    <property type="evidence" value="ECO:0007669"/>
    <property type="project" value="InterPro"/>
</dbReference>
<evidence type="ECO:0000256" key="12">
    <source>
        <dbReference type="ARBA" id="ARBA00023034"/>
    </source>
</evidence>
<evidence type="ECO:0000256" key="20">
    <source>
        <dbReference type="ARBA" id="ARBA00045958"/>
    </source>
</evidence>
<dbReference type="PANTHER" id="PTHR46378:SF1">
    <property type="entry name" value="STEROL REGULATORY ELEMENT-BINDING PROTEIN CLEAVAGE-ACTIVATING PROTEIN"/>
    <property type="match status" value="1"/>
</dbReference>
<keyword evidence="9" id="KW-0677">Repeat</keyword>
<feature type="region of interest" description="Disordered" evidence="22">
    <location>
        <begin position="1"/>
        <end position="35"/>
    </location>
</feature>
<dbReference type="Proteomes" id="UP000192223">
    <property type="component" value="Unplaced"/>
</dbReference>
<dbReference type="Pfam" id="PF12349">
    <property type="entry name" value="Sterol-sensing"/>
    <property type="match status" value="1"/>
</dbReference>
<dbReference type="PROSITE" id="PS50156">
    <property type="entry name" value="SSD"/>
    <property type="match status" value="1"/>
</dbReference>
<dbReference type="RefSeq" id="XP_018321983.1">
    <property type="nucleotide sequence ID" value="XM_018466481.1"/>
</dbReference>
<dbReference type="SMART" id="SM00320">
    <property type="entry name" value="WD40"/>
    <property type="match status" value="5"/>
</dbReference>
<evidence type="ECO:0000256" key="15">
    <source>
        <dbReference type="ARBA" id="ARBA00023136"/>
    </source>
</evidence>
<dbReference type="GeneID" id="108734801"/>
<dbReference type="SUPFAM" id="SSF82866">
    <property type="entry name" value="Multidrug efflux transporter AcrB transmembrane domain"/>
    <property type="match status" value="1"/>
</dbReference>
<keyword evidence="13" id="KW-0443">Lipid metabolism</keyword>
<dbReference type="CTD" id="22937"/>
<evidence type="ECO:0000313" key="26">
    <source>
        <dbReference type="RefSeq" id="XP_018321983.1"/>
    </source>
</evidence>
<proteinExistence type="inferred from homology"/>
<keyword evidence="17" id="KW-0325">Glycoprotein</keyword>
<keyword evidence="11 23" id="KW-1133">Transmembrane helix</keyword>
<evidence type="ECO:0000256" key="7">
    <source>
        <dbReference type="ARBA" id="ARBA00022574"/>
    </source>
</evidence>
<dbReference type="InterPro" id="IPR001680">
    <property type="entry name" value="WD40_rpt"/>
</dbReference>
<keyword evidence="12" id="KW-0333">Golgi apparatus</keyword>
<protein>
    <recommendedName>
        <fullName evidence="5">Sterol regulatory element-binding protein cleavage-activating protein</fullName>
    </recommendedName>
</protein>
<dbReference type="GO" id="GO:0032933">
    <property type="term" value="P:SREBP signaling pathway"/>
    <property type="evidence" value="ECO:0007669"/>
    <property type="project" value="InterPro"/>
</dbReference>